<dbReference type="AlphaFoldDB" id="A0A382NQM0"/>
<proteinExistence type="predicted"/>
<evidence type="ECO:0008006" key="2">
    <source>
        <dbReference type="Google" id="ProtNLM"/>
    </source>
</evidence>
<dbReference type="PRINTS" id="PR00081">
    <property type="entry name" value="GDHRDH"/>
</dbReference>
<dbReference type="PANTHER" id="PTHR45458:SF1">
    <property type="entry name" value="SHORT CHAIN DEHYDROGENASE"/>
    <property type="match status" value="1"/>
</dbReference>
<sequence length="239" mass="26526">MRIKFPVAFRLQAALLLAMIAFAGTSPSQSLAEDAEEVPTVLITGSNRGIGFEFVRQYAAKGWHVIATCRRPHEADALQALSAEYPNITIEELDVLRHDMIDALAKKYKNQPIDVLLSNAGFYGDTLQMVGQFYGRLDYSLLDRYMWTNAVGPLKMSEAFFDHVAASTQKKMMSLSSLEGSIQGNLSPGQFWYSASKVSQNIFMTKVADLPKTKRAGIMVGMFSPGLIIRDYTQNLDVP</sequence>
<accession>A0A382NQM0</accession>
<feature type="non-terminal residue" evidence="1">
    <location>
        <position position="239"/>
    </location>
</feature>
<dbReference type="InterPro" id="IPR002347">
    <property type="entry name" value="SDR_fam"/>
</dbReference>
<dbReference type="PANTHER" id="PTHR45458">
    <property type="entry name" value="SHORT-CHAIN DEHYDROGENASE/REDUCTASE SDR"/>
    <property type="match status" value="1"/>
</dbReference>
<dbReference type="InterPro" id="IPR036291">
    <property type="entry name" value="NAD(P)-bd_dom_sf"/>
</dbReference>
<name>A0A382NQM0_9ZZZZ</name>
<reference evidence="1" key="1">
    <citation type="submission" date="2018-05" db="EMBL/GenBank/DDBJ databases">
        <authorList>
            <person name="Lanie J.A."/>
            <person name="Ng W.-L."/>
            <person name="Kazmierczak K.M."/>
            <person name="Andrzejewski T.M."/>
            <person name="Davidsen T.M."/>
            <person name="Wayne K.J."/>
            <person name="Tettelin H."/>
            <person name="Glass J.I."/>
            <person name="Rusch D."/>
            <person name="Podicherti R."/>
            <person name="Tsui H.-C.T."/>
            <person name="Winkler M.E."/>
        </authorList>
    </citation>
    <scope>NUCLEOTIDE SEQUENCE</scope>
</reference>
<dbReference type="GO" id="GO:0016616">
    <property type="term" value="F:oxidoreductase activity, acting on the CH-OH group of donors, NAD or NADP as acceptor"/>
    <property type="evidence" value="ECO:0007669"/>
    <property type="project" value="TreeGrafter"/>
</dbReference>
<gene>
    <name evidence="1" type="ORF">METZ01_LOCUS315652</name>
</gene>
<dbReference type="InterPro" id="IPR052184">
    <property type="entry name" value="SDR_enzymes"/>
</dbReference>
<dbReference type="Pfam" id="PF00106">
    <property type="entry name" value="adh_short"/>
    <property type="match status" value="1"/>
</dbReference>
<organism evidence="1">
    <name type="scientific">marine metagenome</name>
    <dbReference type="NCBI Taxonomy" id="408172"/>
    <lineage>
        <taxon>unclassified sequences</taxon>
        <taxon>metagenomes</taxon>
        <taxon>ecological metagenomes</taxon>
    </lineage>
</organism>
<dbReference type="SUPFAM" id="SSF51735">
    <property type="entry name" value="NAD(P)-binding Rossmann-fold domains"/>
    <property type="match status" value="1"/>
</dbReference>
<protein>
    <recommendedName>
        <fullName evidence="2">Short-chain dehydrogenase/reductase SDR</fullName>
    </recommendedName>
</protein>
<dbReference type="Gene3D" id="3.40.50.720">
    <property type="entry name" value="NAD(P)-binding Rossmann-like Domain"/>
    <property type="match status" value="1"/>
</dbReference>
<evidence type="ECO:0000313" key="1">
    <source>
        <dbReference type="EMBL" id="SVC62798.1"/>
    </source>
</evidence>
<dbReference type="EMBL" id="UINC01101744">
    <property type="protein sequence ID" value="SVC62798.1"/>
    <property type="molecule type" value="Genomic_DNA"/>
</dbReference>